<accession>A0A0F9DPV3</accession>
<evidence type="ECO:0000313" key="2">
    <source>
        <dbReference type="EMBL" id="KKL55796.1"/>
    </source>
</evidence>
<dbReference type="Pfam" id="PF13660">
    <property type="entry name" value="DUF4147"/>
    <property type="match status" value="1"/>
</dbReference>
<gene>
    <name evidence="2" type="ORF">LCGC14_2251850</name>
</gene>
<organism evidence="2">
    <name type="scientific">marine sediment metagenome</name>
    <dbReference type="NCBI Taxonomy" id="412755"/>
    <lineage>
        <taxon>unclassified sequences</taxon>
        <taxon>metagenomes</taxon>
        <taxon>ecological metagenomes</taxon>
    </lineage>
</organism>
<reference evidence="2" key="1">
    <citation type="journal article" date="2015" name="Nature">
        <title>Complex archaea that bridge the gap between prokaryotes and eukaryotes.</title>
        <authorList>
            <person name="Spang A."/>
            <person name="Saw J.H."/>
            <person name="Jorgensen S.L."/>
            <person name="Zaremba-Niedzwiedzka K."/>
            <person name="Martijn J."/>
            <person name="Lind A.E."/>
            <person name="van Eijk R."/>
            <person name="Schleper C."/>
            <person name="Guy L."/>
            <person name="Ettema T.J."/>
        </authorList>
    </citation>
    <scope>NUCLEOTIDE SEQUENCE</scope>
</reference>
<dbReference type="AlphaFoldDB" id="A0A0F9DPV3"/>
<dbReference type="GO" id="GO:0008887">
    <property type="term" value="F:glycerate kinase activity"/>
    <property type="evidence" value="ECO:0007669"/>
    <property type="project" value="InterPro"/>
</dbReference>
<evidence type="ECO:0000259" key="1">
    <source>
        <dbReference type="Pfam" id="PF13660"/>
    </source>
</evidence>
<dbReference type="PANTHER" id="PTHR12227:SF0">
    <property type="entry name" value="GLYCERATE KINASE"/>
    <property type="match status" value="1"/>
</dbReference>
<dbReference type="InterPro" id="IPR039760">
    <property type="entry name" value="MOFRL_protein"/>
</dbReference>
<dbReference type="PANTHER" id="PTHR12227">
    <property type="entry name" value="GLYCERATE KINASE"/>
    <property type="match status" value="1"/>
</dbReference>
<dbReference type="InterPro" id="IPR038614">
    <property type="entry name" value="GK_N_sf"/>
</dbReference>
<comment type="caution">
    <text evidence="2">The sequence shown here is derived from an EMBL/GenBank/DDBJ whole genome shotgun (WGS) entry which is preliminary data.</text>
</comment>
<dbReference type="InterPro" id="IPR025286">
    <property type="entry name" value="MOFRL_assoc_dom"/>
</dbReference>
<proteinExistence type="predicted"/>
<name>A0A0F9DPV3_9ZZZZ</name>
<feature type="domain" description="MOFRL-associated" evidence="1">
    <location>
        <begin position="22"/>
        <end position="124"/>
    </location>
</feature>
<dbReference type="Gene3D" id="3.40.50.10180">
    <property type="entry name" value="Glycerate kinase, MOFRL-like N-terminal domain"/>
    <property type="match status" value="1"/>
</dbReference>
<dbReference type="GO" id="GO:0005737">
    <property type="term" value="C:cytoplasm"/>
    <property type="evidence" value="ECO:0007669"/>
    <property type="project" value="TreeGrafter"/>
</dbReference>
<dbReference type="SUPFAM" id="SSF82544">
    <property type="entry name" value="GckA/TtuD-like"/>
    <property type="match status" value="1"/>
</dbReference>
<feature type="non-terminal residue" evidence="2">
    <location>
        <position position="124"/>
    </location>
</feature>
<protein>
    <recommendedName>
        <fullName evidence="1">MOFRL-associated domain-containing protein</fullName>
    </recommendedName>
</protein>
<dbReference type="EMBL" id="LAZR01030711">
    <property type="protein sequence ID" value="KKL55796.1"/>
    <property type="molecule type" value="Genomic_DNA"/>
</dbReference>
<sequence>MAYVKNAGQLSGHGNRKARKAALEIIEYALAQSNPYGATKEIVSVQGDQLVVDRLRFDLKKQRRIFVLGAGKATYPIAKALEEILGDRISDGLIVSKYGHQGKLTHAKLYSAGHPIPDESGFEA</sequence>